<dbReference type="SUPFAM" id="SSF56112">
    <property type="entry name" value="Protein kinase-like (PK-like)"/>
    <property type="match status" value="1"/>
</dbReference>
<dbReference type="AlphaFoldDB" id="A0A923J2P2"/>
<dbReference type="PANTHER" id="PTHR39179:SF1">
    <property type="entry name" value="SPORE COAT PROTEIN I"/>
    <property type="match status" value="1"/>
</dbReference>
<proteinExistence type="predicted"/>
<dbReference type="GO" id="GO:0042601">
    <property type="term" value="C:endospore-forming forespore"/>
    <property type="evidence" value="ECO:0007669"/>
    <property type="project" value="TreeGrafter"/>
</dbReference>
<gene>
    <name evidence="2" type="ORF">HGG79_20800</name>
</gene>
<dbReference type="NCBIfam" id="TIGR02906">
    <property type="entry name" value="spore_CotS"/>
    <property type="match status" value="1"/>
</dbReference>
<dbReference type="InterPro" id="IPR002575">
    <property type="entry name" value="Aminoglycoside_PTrfase"/>
</dbReference>
<sequence>MEKLVKERVEKEYSLRIQSIEKIKNVYKITTDEDKYCLKVINYEVSHFLFIISAIKHLQERGFEQTPDIIRTESCKDYISLSNKYAYLTPWLDARVCNYNNPLDVQLASYKLAELHKKSCGFKVNLQMKPRVGWFRWVDNFRNKRNELLLFKKIIKDKETITEFDDFYLRCINEELKRINVATDDLVKSDYFNSMESEILDGGFCHHDYAHHNILIGKDNQVNIIDFDYCILDTHLHDLSSLLIRVMKNGKWDIKNSIFIIDCYNSIYSIKKDDVSIMAAFIEFPQAFWQLGIQYYIEKQPWKEEFFMNKLRKIYDDKDLRQEFVNEFKNIKYY</sequence>
<evidence type="ECO:0000259" key="1">
    <source>
        <dbReference type="Pfam" id="PF01636"/>
    </source>
</evidence>
<dbReference type="InterPro" id="IPR011009">
    <property type="entry name" value="Kinase-like_dom_sf"/>
</dbReference>
<organism evidence="2 3">
    <name type="scientific">Clostridium tetanomorphum</name>
    <dbReference type="NCBI Taxonomy" id="1553"/>
    <lineage>
        <taxon>Bacteria</taxon>
        <taxon>Bacillati</taxon>
        <taxon>Bacillota</taxon>
        <taxon>Clostridia</taxon>
        <taxon>Eubacteriales</taxon>
        <taxon>Clostridiaceae</taxon>
        <taxon>Clostridium</taxon>
    </lineage>
</organism>
<keyword evidence="2" id="KW-0946">Virion</keyword>
<protein>
    <submittedName>
        <fullName evidence="2">CotS family spore coat protein</fullName>
    </submittedName>
</protein>
<dbReference type="Gene3D" id="3.90.1200.10">
    <property type="match status" value="1"/>
</dbReference>
<dbReference type="Pfam" id="PF01636">
    <property type="entry name" value="APH"/>
    <property type="match status" value="1"/>
</dbReference>
<dbReference type="Proteomes" id="UP000563151">
    <property type="component" value="Unassembled WGS sequence"/>
</dbReference>
<keyword evidence="3" id="KW-1185">Reference proteome</keyword>
<dbReference type="PANTHER" id="PTHR39179">
    <property type="entry name" value="SPORE COAT PROTEIN I"/>
    <property type="match status" value="1"/>
</dbReference>
<feature type="domain" description="Aminoglycoside phosphotransferase" evidence="1">
    <location>
        <begin position="25"/>
        <end position="244"/>
    </location>
</feature>
<reference evidence="2 3" key="1">
    <citation type="submission" date="2020-04" db="EMBL/GenBank/DDBJ databases">
        <title>Genomic insights into acetone-butanol-ethanol (ABE) fermentation by sequencing solventogenic clostridia strains.</title>
        <authorList>
            <person name="Brown S."/>
        </authorList>
    </citation>
    <scope>NUCLEOTIDE SEQUENCE [LARGE SCALE GENOMIC DNA]</scope>
    <source>
        <strain evidence="2 3">DJ011</strain>
    </source>
</reference>
<evidence type="ECO:0000313" key="3">
    <source>
        <dbReference type="Proteomes" id="UP000563151"/>
    </source>
</evidence>
<dbReference type="Gene3D" id="3.30.200.20">
    <property type="entry name" value="Phosphorylase Kinase, domain 1"/>
    <property type="match status" value="1"/>
</dbReference>
<accession>A0A923J2P2</accession>
<keyword evidence="2" id="KW-0167">Capsid protein</keyword>
<dbReference type="EMBL" id="JAAZWO010000054">
    <property type="protein sequence ID" value="MBC2400164.1"/>
    <property type="molecule type" value="Genomic_DNA"/>
</dbReference>
<comment type="caution">
    <text evidence="2">The sequence shown here is derived from an EMBL/GenBank/DDBJ whole genome shotgun (WGS) entry which is preliminary data.</text>
</comment>
<evidence type="ECO:0000313" key="2">
    <source>
        <dbReference type="EMBL" id="MBC2400164.1"/>
    </source>
</evidence>
<name>A0A923J2P2_CLOTT</name>
<dbReference type="InterPro" id="IPR047175">
    <property type="entry name" value="CotS-like"/>
</dbReference>
<dbReference type="InterPro" id="IPR014255">
    <property type="entry name" value="Spore_coat_CotS"/>
</dbReference>